<sequence length="609" mass="70147">MYKKFILTYLLLQSIALFAQQNLLVNVYSRPVQSLNGKWNYIVDPYENGYYNYRYEPFDKQEKPSKSAFFMNAKQEDKTELLEYNFDKSPTLNVPGDWNTQTDSLFFYEGTLWYKKSFDYVSKKEGNRAFLYFGAVNYHADVYLNGKKLGTHTGGFTPFNFEVTGKLKDKDNFVVVKVDNKRCKECVPTLNTDWFNYGGITRDVQLVEVAATFIREYEIQLNPKNNKQLTGFIKLDGQAAANKKITVTIPELKIKKQITTDGDGTAQVTIDVKNVKYWSPENPHLYNVLITAGDDVLSDKIGFRTITTKGHNIVLNGKNVFLRGICIHEESPNNGKRVSTIEDARTLLTWAKDLGCNYVRLAHYPHNEHMLRLADEMGILVWEEIPVYWTIDWKNADTYANAENQLTEVITRDRNRASVIIWSMANETPSLPERNTFLGKLAKHSRSMDPTRLISAAMEQSNYEGNPLVKTIDDPFADVVDVLSFNQYIGWYDGLPEKCNEVTWKITQDKPVVISEFGADAKAGYHADKLTRFSEEYQEDLYVQTLKMLSKIEQLQGLSPWILKDFRSPRRQLPGLQDGWNRKGLYSDKGEKKKAFYILKAFYDAKAKQ</sequence>
<name>A0A0A2LWY5_9FLAO</name>
<dbReference type="EC" id="3.2.1.31" evidence="2"/>
<evidence type="ECO:0000256" key="2">
    <source>
        <dbReference type="ARBA" id="ARBA00012761"/>
    </source>
</evidence>
<dbReference type="InterPro" id="IPR017853">
    <property type="entry name" value="GH"/>
</dbReference>
<keyword evidence="5" id="KW-0326">Glycosidase</keyword>
<dbReference type="Gene3D" id="3.20.20.80">
    <property type="entry name" value="Glycosidases"/>
    <property type="match status" value="1"/>
</dbReference>
<dbReference type="Gene3D" id="2.60.40.10">
    <property type="entry name" value="Immunoglobulins"/>
    <property type="match status" value="1"/>
</dbReference>
<dbReference type="Pfam" id="PF02836">
    <property type="entry name" value="Glyco_hydro_2_C"/>
    <property type="match status" value="1"/>
</dbReference>
<protein>
    <recommendedName>
        <fullName evidence="3">Beta-glucuronidase</fullName>
        <ecNumber evidence="2">3.2.1.31</ecNumber>
    </recommendedName>
</protein>
<dbReference type="PANTHER" id="PTHR10066:SF67">
    <property type="entry name" value="BETA-GLUCURONIDASE"/>
    <property type="match status" value="1"/>
</dbReference>
<dbReference type="PROSITE" id="PS00608">
    <property type="entry name" value="GLYCOSYL_HYDROL_F2_2"/>
    <property type="match status" value="1"/>
</dbReference>
<evidence type="ECO:0000256" key="4">
    <source>
        <dbReference type="ARBA" id="ARBA00022801"/>
    </source>
</evidence>
<feature type="domain" description="Glycoside hydrolase family 2 catalytic" evidence="8">
    <location>
        <begin position="309"/>
        <end position="543"/>
    </location>
</feature>
<organism evidence="10 11">
    <name type="scientific">Flavobacterium rivuli WB 3.3-2 = DSM 21788</name>
    <dbReference type="NCBI Taxonomy" id="1121895"/>
    <lineage>
        <taxon>Bacteria</taxon>
        <taxon>Pseudomonadati</taxon>
        <taxon>Bacteroidota</taxon>
        <taxon>Flavobacteriia</taxon>
        <taxon>Flavobacteriales</taxon>
        <taxon>Flavobacteriaceae</taxon>
        <taxon>Flavobacterium</taxon>
    </lineage>
</organism>
<dbReference type="RefSeq" id="WP_020214917.1">
    <property type="nucleotide sequence ID" value="NZ_JRLX01000032.1"/>
</dbReference>
<dbReference type="InterPro" id="IPR023232">
    <property type="entry name" value="Glyco_hydro_2_AS"/>
</dbReference>
<evidence type="ECO:0000256" key="6">
    <source>
        <dbReference type="SAM" id="SignalP"/>
    </source>
</evidence>
<feature type="signal peptide" evidence="6">
    <location>
        <begin position="1"/>
        <end position="19"/>
    </location>
</feature>
<dbReference type="GO" id="GO:0030246">
    <property type="term" value="F:carbohydrate binding"/>
    <property type="evidence" value="ECO:0007669"/>
    <property type="project" value="TreeGrafter"/>
</dbReference>
<dbReference type="PANTHER" id="PTHR10066">
    <property type="entry name" value="BETA-GLUCURONIDASE"/>
    <property type="match status" value="1"/>
</dbReference>
<dbReference type="Pfam" id="PF02837">
    <property type="entry name" value="Glyco_hydro_2_N"/>
    <property type="match status" value="1"/>
</dbReference>
<evidence type="ECO:0000259" key="9">
    <source>
        <dbReference type="Pfam" id="PF02837"/>
    </source>
</evidence>
<dbReference type="GO" id="GO:0004566">
    <property type="term" value="F:beta-glucuronidase activity"/>
    <property type="evidence" value="ECO:0007669"/>
    <property type="project" value="UniProtKB-EC"/>
</dbReference>
<dbReference type="OrthoDB" id="9801077at2"/>
<dbReference type="EMBL" id="JRLX01000032">
    <property type="protein sequence ID" value="KGO84887.1"/>
    <property type="molecule type" value="Genomic_DNA"/>
</dbReference>
<dbReference type="InterPro" id="IPR008979">
    <property type="entry name" value="Galactose-bd-like_sf"/>
</dbReference>
<dbReference type="SUPFAM" id="SSF51445">
    <property type="entry name" value="(Trans)glycosidases"/>
    <property type="match status" value="1"/>
</dbReference>
<dbReference type="PRINTS" id="PR00132">
    <property type="entry name" value="GLHYDRLASE2"/>
</dbReference>
<dbReference type="InterPro" id="IPR006104">
    <property type="entry name" value="Glyco_hydro_2_N"/>
</dbReference>
<proteinExistence type="inferred from homology"/>
<evidence type="ECO:0000313" key="10">
    <source>
        <dbReference type="EMBL" id="KGO84887.1"/>
    </source>
</evidence>
<dbReference type="SUPFAM" id="SSF49785">
    <property type="entry name" value="Galactose-binding domain-like"/>
    <property type="match status" value="1"/>
</dbReference>
<dbReference type="GO" id="GO:0005975">
    <property type="term" value="P:carbohydrate metabolic process"/>
    <property type="evidence" value="ECO:0007669"/>
    <property type="project" value="InterPro"/>
</dbReference>
<dbReference type="GO" id="GO:0019391">
    <property type="term" value="P:glucuronoside catabolic process"/>
    <property type="evidence" value="ECO:0007669"/>
    <property type="project" value="TreeGrafter"/>
</dbReference>
<comment type="caution">
    <text evidence="10">The sequence shown here is derived from an EMBL/GenBank/DDBJ whole genome shotgun (WGS) entry which is preliminary data.</text>
</comment>
<dbReference type="Pfam" id="PF00703">
    <property type="entry name" value="Glyco_hydro_2"/>
    <property type="match status" value="1"/>
</dbReference>
<keyword evidence="4" id="KW-0378">Hydrolase</keyword>
<evidence type="ECO:0000256" key="3">
    <source>
        <dbReference type="ARBA" id="ARBA00016205"/>
    </source>
</evidence>
<evidence type="ECO:0000256" key="5">
    <source>
        <dbReference type="ARBA" id="ARBA00023295"/>
    </source>
</evidence>
<dbReference type="InterPro" id="IPR013783">
    <property type="entry name" value="Ig-like_fold"/>
</dbReference>
<dbReference type="SUPFAM" id="SSF49303">
    <property type="entry name" value="beta-Galactosidase/glucuronidase domain"/>
    <property type="match status" value="1"/>
</dbReference>
<keyword evidence="6" id="KW-0732">Signal</keyword>
<keyword evidence="11" id="KW-1185">Reference proteome</keyword>
<dbReference type="InterPro" id="IPR006103">
    <property type="entry name" value="Glyco_hydro_2_cat"/>
</dbReference>
<dbReference type="InterPro" id="IPR006101">
    <property type="entry name" value="Glyco_hydro_2"/>
</dbReference>
<dbReference type="InterPro" id="IPR036156">
    <property type="entry name" value="Beta-gal/glucu_dom_sf"/>
</dbReference>
<accession>A0A0A2LWY5</accession>
<feature type="chain" id="PRO_5001991369" description="Beta-glucuronidase" evidence="6">
    <location>
        <begin position="20"/>
        <end position="609"/>
    </location>
</feature>
<dbReference type="eggNOG" id="COG3250">
    <property type="taxonomic scope" value="Bacteria"/>
</dbReference>
<reference evidence="10 11" key="1">
    <citation type="submission" date="2013-09" db="EMBL/GenBank/DDBJ databases">
        <authorList>
            <person name="Zeng Z."/>
            <person name="Chen C."/>
        </authorList>
    </citation>
    <scope>NUCLEOTIDE SEQUENCE [LARGE SCALE GENOMIC DNA]</scope>
    <source>
        <strain evidence="10 11">WB 3.3-2</strain>
    </source>
</reference>
<dbReference type="Gene3D" id="2.60.120.260">
    <property type="entry name" value="Galactose-binding domain-like"/>
    <property type="match status" value="1"/>
</dbReference>
<dbReference type="STRING" id="1121895.GCA_000378485_03741"/>
<dbReference type="AlphaFoldDB" id="A0A0A2LWY5"/>
<evidence type="ECO:0000259" key="8">
    <source>
        <dbReference type="Pfam" id="PF02836"/>
    </source>
</evidence>
<evidence type="ECO:0000259" key="7">
    <source>
        <dbReference type="Pfam" id="PF00703"/>
    </source>
</evidence>
<feature type="domain" description="Glycoside hydrolase family 2 immunoglobulin-like beta-sandwich" evidence="7">
    <location>
        <begin position="226"/>
        <end position="304"/>
    </location>
</feature>
<dbReference type="InterPro" id="IPR006102">
    <property type="entry name" value="Ig-like_GH2"/>
</dbReference>
<feature type="domain" description="Glycosyl hydrolases family 2 sugar binding" evidence="9">
    <location>
        <begin position="33"/>
        <end position="208"/>
    </location>
</feature>
<evidence type="ECO:0000313" key="11">
    <source>
        <dbReference type="Proteomes" id="UP000030152"/>
    </source>
</evidence>
<gene>
    <name evidence="10" type="ORF">Q765_19155</name>
</gene>
<comment type="similarity">
    <text evidence="1">Belongs to the glycosyl hydrolase 2 family.</text>
</comment>
<evidence type="ECO:0000256" key="1">
    <source>
        <dbReference type="ARBA" id="ARBA00007401"/>
    </source>
</evidence>
<dbReference type="Proteomes" id="UP000030152">
    <property type="component" value="Unassembled WGS sequence"/>
</dbReference>